<proteinExistence type="predicted"/>
<feature type="domain" description="HTH lysR-type" evidence="1">
    <location>
        <begin position="6"/>
        <end position="31"/>
    </location>
</feature>
<sequence>MDFHGIDLNLLAAFDALMSECNVTRAATRSG</sequence>
<evidence type="ECO:0000313" key="3">
    <source>
        <dbReference type="Proteomes" id="UP000339249"/>
    </source>
</evidence>
<dbReference type="Proteomes" id="UP000339249">
    <property type="component" value="Unassembled WGS sequence"/>
</dbReference>
<dbReference type="EMBL" id="CABDVU010000001">
    <property type="protein sequence ID" value="VTN11531.1"/>
    <property type="molecule type" value="Genomic_DNA"/>
</dbReference>
<gene>
    <name evidence="2" type="ORF">NCTC9185_03487</name>
</gene>
<dbReference type="GO" id="GO:0003700">
    <property type="term" value="F:DNA-binding transcription factor activity"/>
    <property type="evidence" value="ECO:0007669"/>
    <property type="project" value="InterPro"/>
</dbReference>
<dbReference type="PROSITE" id="PS50931">
    <property type="entry name" value="HTH_LYSR"/>
    <property type="match status" value="1"/>
</dbReference>
<name>A0A4U9D1F6_RAOTE</name>
<dbReference type="AlphaFoldDB" id="A0A4U9D1F6"/>
<organism evidence="2 3">
    <name type="scientific">Raoultella terrigena</name>
    <name type="common">Klebsiella terrigena</name>
    <dbReference type="NCBI Taxonomy" id="577"/>
    <lineage>
        <taxon>Bacteria</taxon>
        <taxon>Pseudomonadati</taxon>
        <taxon>Pseudomonadota</taxon>
        <taxon>Gammaproteobacteria</taxon>
        <taxon>Enterobacterales</taxon>
        <taxon>Enterobacteriaceae</taxon>
        <taxon>Klebsiella/Raoultella group</taxon>
        <taxon>Raoultella</taxon>
    </lineage>
</organism>
<evidence type="ECO:0000259" key="1">
    <source>
        <dbReference type="PROSITE" id="PS50931"/>
    </source>
</evidence>
<evidence type="ECO:0000313" key="2">
    <source>
        <dbReference type="EMBL" id="VTN11531.1"/>
    </source>
</evidence>
<protein>
    <submittedName>
        <fullName evidence="2">Leucine transcriptional activator</fullName>
    </submittedName>
</protein>
<dbReference type="InterPro" id="IPR000847">
    <property type="entry name" value="LysR_HTH_N"/>
</dbReference>
<reference evidence="2 3" key="1">
    <citation type="submission" date="2019-04" db="EMBL/GenBank/DDBJ databases">
        <authorList>
            <consortium name="Pathogen Informatics"/>
        </authorList>
    </citation>
    <scope>NUCLEOTIDE SEQUENCE [LARGE SCALE GENOMIC DNA]</scope>
    <source>
        <strain evidence="2 3">NCTC9185</strain>
    </source>
</reference>
<accession>A0A4U9D1F6</accession>